<keyword evidence="11" id="KW-1038">Host endoplasmic reticulum</keyword>
<keyword evidence="13" id="KW-0393">Immunoglobulin domain</keyword>
<accession>Q8QRV4</accession>
<reference evidence="16" key="2">
    <citation type="submission" date="2021-05" db="EMBL/GenBank/DDBJ databases">
        <title>Cloning and multi-omic analysis of chimpanzee cytomegalovirus: a resource for comparative functional genomics.</title>
        <authorList>
            <person name="Phan Q.V."/>
        </authorList>
    </citation>
    <scope>NUCLEOTIDE SEQUENCE</scope>
    <source>
        <strain evidence="16">Heberling</strain>
    </source>
</reference>
<keyword evidence="3" id="KW-0244">Early protein</keyword>
<keyword evidence="10" id="KW-0325">Glycoprotein</keyword>
<dbReference type="RefSeq" id="NP_612778.1">
    <property type="nucleotide sequence ID" value="NC_003521.1"/>
</dbReference>
<reference evidence="15 17" key="1">
    <citation type="journal article" date="2003" name="J. Gen. Virol.">
        <title>The human cytomegalovirus genome revisited: comparison with the chimpanzee cytomegalovirus genome.</title>
        <authorList>
            <person name="Davison A.J."/>
            <person name="Dolan A."/>
            <person name="Akter P."/>
            <person name="Addison C."/>
            <person name="Dargan D.J."/>
            <person name="Alcendor D.J."/>
            <person name="McGeoch D.J."/>
            <person name="Hayward G.S."/>
        </authorList>
    </citation>
    <scope>NUCLEOTIDE SEQUENCE [LARGE SCALE GENOMIC DNA]</scope>
    <source>
        <strain evidence="15">Heberling</strain>
    </source>
</reference>
<dbReference type="EMBL" id="AF480884">
    <property type="protein sequence ID" value="AAM00784.1"/>
    <property type="molecule type" value="Genomic_DNA"/>
</dbReference>
<evidence type="ECO:0000256" key="13">
    <source>
        <dbReference type="ARBA" id="ARBA00023319"/>
    </source>
</evidence>
<evidence type="ECO:0000256" key="14">
    <source>
        <dbReference type="SAM" id="Phobius"/>
    </source>
</evidence>
<evidence type="ECO:0000313" key="17">
    <source>
        <dbReference type="Proteomes" id="UP000099188"/>
    </source>
</evidence>
<name>Q8QRV4_9BETA</name>
<keyword evidence="9" id="KW-1015">Disulfide bond</keyword>
<feature type="transmembrane region" description="Helical" evidence="14">
    <location>
        <begin position="158"/>
        <end position="178"/>
    </location>
</feature>
<evidence type="ECO:0000256" key="1">
    <source>
        <dbReference type="ARBA" id="ARBA00004482"/>
    </source>
</evidence>
<evidence type="ECO:0000256" key="11">
    <source>
        <dbReference type="ARBA" id="ARBA00023184"/>
    </source>
</evidence>
<dbReference type="Pfam" id="PF05963">
    <property type="entry name" value="Cytomega_US3"/>
    <property type="match status" value="1"/>
</dbReference>
<evidence type="ECO:0000256" key="8">
    <source>
        <dbReference type="ARBA" id="ARBA00022989"/>
    </source>
</evidence>
<dbReference type="SUPFAM" id="SSF81296">
    <property type="entry name" value="E set domains"/>
    <property type="match status" value="1"/>
</dbReference>
<dbReference type="EMBL" id="MZ151943">
    <property type="protein sequence ID" value="QXV67898.1"/>
    <property type="molecule type" value="Genomic_DNA"/>
</dbReference>
<sequence length="187" mass="21636">MKLVIVLAALAALLLGFSEAFPRPVLSIAQQLTGLPTHFLVEENECRLHMGKVYFRGKISGNFTKRHFVQFGIQSRSYRDNLEVTESQWSQKAETYFEWNVEGIAVPFDVDTVDVLLSSGWGEPKKWASCDPQVQMDYSSWTVGWYFQRAMRDDNWGLFMRTVCVYVLSMFMLAYLTVGMSLHMRFF</sequence>
<dbReference type="OrthoDB" id="33436at10239"/>
<evidence type="ECO:0000313" key="16">
    <source>
        <dbReference type="EMBL" id="QXV67898.1"/>
    </source>
</evidence>
<evidence type="ECO:0000256" key="6">
    <source>
        <dbReference type="ARBA" id="ARBA00022729"/>
    </source>
</evidence>
<dbReference type="Proteomes" id="UP000099188">
    <property type="component" value="Segment"/>
</dbReference>
<keyword evidence="4" id="KW-0945">Host-virus interaction</keyword>
<dbReference type="InterPro" id="IPR009237">
    <property type="entry name" value="Herpes_US2/US3"/>
</dbReference>
<keyword evidence="6" id="KW-0732">Signal</keyword>
<evidence type="ECO:0000256" key="9">
    <source>
        <dbReference type="ARBA" id="ARBA00023157"/>
    </source>
</evidence>
<dbReference type="InterPro" id="IPR014756">
    <property type="entry name" value="Ig_E-set"/>
</dbReference>
<comment type="subcellular location">
    <subcellularLocation>
        <location evidence="1">Host endoplasmic reticulum membrane</location>
        <topology evidence="1">Single-pass type I membrane protein</topology>
    </subcellularLocation>
</comment>
<evidence type="ECO:0000256" key="12">
    <source>
        <dbReference type="ARBA" id="ARBA00023280"/>
    </source>
</evidence>
<comment type="similarity">
    <text evidence="2">Belongs to the cytomegalovirus US2 family.</text>
</comment>
<gene>
    <name evidence="15" type="primary">US3</name>
    <name evidence="15" type="ORF">CCMVgp136</name>
</gene>
<organism evidence="15 17">
    <name type="scientific">Panine betaherpesvirus 2</name>
    <name type="common">Chimpanzee cytomegalovirus</name>
    <dbReference type="NCBI Taxonomy" id="188763"/>
    <lineage>
        <taxon>Viruses</taxon>
        <taxon>Duplodnaviria</taxon>
        <taxon>Heunggongvirae</taxon>
        <taxon>Peploviricota</taxon>
        <taxon>Herviviricetes</taxon>
        <taxon>Herpesvirales</taxon>
        <taxon>Orthoherpesviridae</taxon>
        <taxon>Betaherpesvirinae</taxon>
        <taxon>Cytomegalovirus</taxon>
        <taxon>Cytomegalovirus paninebeta2</taxon>
    </lineage>
</organism>
<evidence type="ECO:0000256" key="10">
    <source>
        <dbReference type="ARBA" id="ARBA00023180"/>
    </source>
</evidence>
<proteinExistence type="inferred from homology"/>
<keyword evidence="17" id="KW-1185">Reference proteome</keyword>
<dbReference type="GO" id="GO:0044167">
    <property type="term" value="C:host cell endoplasmic reticulum membrane"/>
    <property type="evidence" value="ECO:0007669"/>
    <property type="project" value="UniProtKB-SubCell"/>
</dbReference>
<evidence type="ECO:0000313" key="15">
    <source>
        <dbReference type="EMBL" id="AAM00784.1"/>
    </source>
</evidence>
<evidence type="ECO:0000256" key="7">
    <source>
        <dbReference type="ARBA" id="ARBA00022870"/>
    </source>
</evidence>
<keyword evidence="12" id="KW-0899">Viral immunoevasion</keyword>
<keyword evidence="8 14" id="KW-1133">Transmembrane helix</keyword>
<dbReference type="GeneID" id="935476"/>
<keyword evidence="14" id="KW-0472">Membrane</keyword>
<evidence type="ECO:0000256" key="2">
    <source>
        <dbReference type="ARBA" id="ARBA00010287"/>
    </source>
</evidence>
<dbReference type="KEGG" id="vg:935476"/>
<protein>
    <submittedName>
        <fullName evidence="15">Membrane glycoprotein US3</fullName>
    </submittedName>
</protein>
<keyword evidence="5 14" id="KW-0812">Transmembrane</keyword>
<evidence type="ECO:0000256" key="5">
    <source>
        <dbReference type="ARBA" id="ARBA00022692"/>
    </source>
</evidence>
<keyword evidence="7" id="KW-1043">Host membrane</keyword>
<evidence type="ECO:0000256" key="3">
    <source>
        <dbReference type="ARBA" id="ARBA00022518"/>
    </source>
</evidence>
<evidence type="ECO:0000256" key="4">
    <source>
        <dbReference type="ARBA" id="ARBA00022581"/>
    </source>
</evidence>